<feature type="domain" description="ABC transporter" evidence="12">
    <location>
        <begin position="1389"/>
        <end position="1626"/>
    </location>
</feature>
<evidence type="ECO:0000256" key="1">
    <source>
        <dbReference type="ARBA" id="ARBA00004141"/>
    </source>
</evidence>
<dbReference type="InterPro" id="IPR013525">
    <property type="entry name" value="ABC2_TM"/>
</dbReference>
<feature type="region of interest" description="Disordered" evidence="10">
    <location>
        <begin position="1360"/>
        <end position="1379"/>
    </location>
</feature>
<protein>
    <recommendedName>
        <fullName evidence="12">ABC transporter domain-containing protein</fullName>
    </recommendedName>
</protein>
<reference evidence="13 14" key="1">
    <citation type="submission" date="2016-11" db="EMBL/GenBank/DDBJ databases">
        <title>The macronuclear genome of Stentor coeruleus: a giant cell with tiny introns.</title>
        <authorList>
            <person name="Slabodnick M."/>
            <person name="Ruby J.G."/>
            <person name="Reiff S.B."/>
            <person name="Swart E.C."/>
            <person name="Gosai S."/>
            <person name="Prabakaran S."/>
            <person name="Witkowska E."/>
            <person name="Larue G.E."/>
            <person name="Fisher S."/>
            <person name="Freeman R.M."/>
            <person name="Gunawardena J."/>
            <person name="Chu W."/>
            <person name="Stover N.A."/>
            <person name="Gregory B.D."/>
            <person name="Nowacki M."/>
            <person name="Derisi J."/>
            <person name="Roy S.W."/>
            <person name="Marshall W.F."/>
            <person name="Sood P."/>
        </authorList>
    </citation>
    <scope>NUCLEOTIDE SEQUENCE [LARGE SCALE GENOMIC DNA]</scope>
    <source>
        <strain evidence="13">WM001</strain>
    </source>
</reference>
<keyword evidence="4 11" id="KW-0812">Transmembrane</keyword>
<evidence type="ECO:0000259" key="12">
    <source>
        <dbReference type="PROSITE" id="PS50893"/>
    </source>
</evidence>
<dbReference type="OrthoDB" id="10255969at2759"/>
<dbReference type="GO" id="GO:0005524">
    <property type="term" value="F:ATP binding"/>
    <property type="evidence" value="ECO:0007669"/>
    <property type="project" value="UniProtKB-KW"/>
</dbReference>
<comment type="subcellular location">
    <subcellularLocation>
        <location evidence="1">Membrane</location>
        <topology evidence="1">Multi-pass membrane protein</topology>
    </subcellularLocation>
</comment>
<dbReference type="GO" id="GO:0016020">
    <property type="term" value="C:membrane"/>
    <property type="evidence" value="ECO:0007669"/>
    <property type="project" value="UniProtKB-SubCell"/>
</dbReference>
<evidence type="ECO:0000256" key="6">
    <source>
        <dbReference type="ARBA" id="ARBA00022741"/>
    </source>
</evidence>
<feature type="transmembrane region" description="Helical" evidence="11">
    <location>
        <begin position="1277"/>
        <end position="1298"/>
    </location>
</feature>
<feature type="transmembrane region" description="Helical" evidence="11">
    <location>
        <begin position="21"/>
        <end position="42"/>
    </location>
</feature>
<accession>A0A1R2BHC0</accession>
<dbReference type="FunFam" id="3.40.50.300:FF:000335">
    <property type="entry name" value="ATP binding cassette subfamily A member 5"/>
    <property type="match status" value="1"/>
</dbReference>
<evidence type="ECO:0000256" key="10">
    <source>
        <dbReference type="SAM" id="MobiDB-lite"/>
    </source>
</evidence>
<evidence type="ECO:0000313" key="13">
    <source>
        <dbReference type="EMBL" id="OMJ76158.1"/>
    </source>
</evidence>
<feature type="transmembrane region" description="Helical" evidence="11">
    <location>
        <begin position="372"/>
        <end position="396"/>
    </location>
</feature>
<feature type="transmembrane region" description="Helical" evidence="11">
    <location>
        <begin position="1242"/>
        <end position="1265"/>
    </location>
</feature>
<keyword evidence="7" id="KW-0067">ATP-binding</keyword>
<evidence type="ECO:0000313" key="14">
    <source>
        <dbReference type="Proteomes" id="UP000187209"/>
    </source>
</evidence>
<feature type="transmembrane region" description="Helical" evidence="11">
    <location>
        <begin position="1208"/>
        <end position="1230"/>
    </location>
</feature>
<organism evidence="13 14">
    <name type="scientific">Stentor coeruleus</name>
    <dbReference type="NCBI Taxonomy" id="5963"/>
    <lineage>
        <taxon>Eukaryota</taxon>
        <taxon>Sar</taxon>
        <taxon>Alveolata</taxon>
        <taxon>Ciliophora</taxon>
        <taxon>Postciliodesmatophora</taxon>
        <taxon>Heterotrichea</taxon>
        <taxon>Heterotrichida</taxon>
        <taxon>Stentoridae</taxon>
        <taxon>Stentor</taxon>
    </lineage>
</organism>
<evidence type="ECO:0000256" key="3">
    <source>
        <dbReference type="ARBA" id="ARBA00022448"/>
    </source>
</evidence>
<keyword evidence="5" id="KW-0677">Repeat</keyword>
<feature type="domain" description="ABC transporter" evidence="12">
    <location>
        <begin position="566"/>
        <end position="796"/>
    </location>
</feature>
<feature type="compositionally biased region" description="Basic and acidic residues" evidence="10">
    <location>
        <begin position="1366"/>
        <end position="1379"/>
    </location>
</feature>
<keyword evidence="8 11" id="KW-1133">Transmembrane helix</keyword>
<dbReference type="GO" id="GO:0005319">
    <property type="term" value="F:lipid transporter activity"/>
    <property type="evidence" value="ECO:0007669"/>
    <property type="project" value="TreeGrafter"/>
</dbReference>
<feature type="transmembrane region" description="Helical" evidence="11">
    <location>
        <begin position="1172"/>
        <end position="1196"/>
    </location>
</feature>
<dbReference type="InterPro" id="IPR027417">
    <property type="entry name" value="P-loop_NTPase"/>
</dbReference>
<dbReference type="GO" id="GO:0016887">
    <property type="term" value="F:ATP hydrolysis activity"/>
    <property type="evidence" value="ECO:0007669"/>
    <property type="project" value="InterPro"/>
</dbReference>
<proteinExistence type="inferred from homology"/>
<dbReference type="PROSITE" id="PS00211">
    <property type="entry name" value="ABC_TRANSPORTER_1"/>
    <property type="match status" value="2"/>
</dbReference>
<feature type="transmembrane region" description="Helical" evidence="11">
    <location>
        <begin position="403"/>
        <end position="421"/>
    </location>
</feature>
<feature type="transmembrane region" description="Helical" evidence="11">
    <location>
        <begin position="427"/>
        <end position="445"/>
    </location>
</feature>
<dbReference type="PANTHER" id="PTHR19229">
    <property type="entry name" value="ATP-BINDING CASSETTE TRANSPORTER SUBFAMILY A ABCA"/>
    <property type="match status" value="1"/>
</dbReference>
<gene>
    <name evidence="13" type="ORF">SteCoe_24530</name>
</gene>
<sequence length="1796" mass="204449">MSLGGHLRALLLKNWLLWKRELCGSLVELIFPIVLMIFLYLIKIALGTTDKHAKSYLNHQQLVSEFDIFNSTLTNASYQVALNVTNDTLRDSFPFQWCQKVNKYKWSWAIVTNNSTSLEKSVSLALHTQIQSYITELTLLKHEDPNDVREPVYFTSNSKLDDYITDSDYGDGDRHKICFAVYINDEETGFHSSIRYNITDTDPDITSVYGQFLQIFLTDLTPSVNKYQKNVETDYQKDFVESGFLTIENIIMNTIARYMADSASPSIKHNNSQAYIYVPMHGLKYTSDPFMSNFAGMLGFFLFVTSLVPVCRMISKVVTEKECKVRESMKMMGLKDTPYWLSWLIMYSIIYFTVAFFSTMISFLIFDRSNKFIIFLLFFLYGQSCLAFSILISSIFNKSKTAVLVGMLIFFISYFSLLSVTDTTPKGTLSLLSFFNTVAMSQSFVQLMSFEGSQIGVDFSNIMDDYFNYSVGQGLIFLFIDTVLYWLLAIYLDKIIKTETGVSLPWYFPCTPSFWRGHSGKQEISAQENQLLLEEDEKRRLEMRENQNIEEIDQALANQLENGTSMKVRGLRKHFGDKVAVDGMDLDMFKGQIFALLGHNGAGKTTTISMLTGMLAPTAGEMSVNNLNFKTDMTEIRKNLGVCPQHDILFKTLTVEEHLYLFCRFKGIQDKNEIMTMIDEKLADIDLVEKRNTKAGNLSGGQKRKLSLAIALIGGSGVVMLDEPTSGMDLTARRKMWDMLKREKRSRIIILTTHYMEEADILADRIAIMSQGKLYCLGSPLFLKKRFGVGYNLSIVKQVESGKQPNFSRIEKLVSKYIPESRVFNTASSEILFEIPLESTHKFKDFFEDLDAHMEKLKIETYGISVTTLEEVFIRVSRGDEGGTHEHRRSLSISEKPYEAPESTVQKFDSEILNSDDFNIAEHRVKGILFFSHFLALMQKRVIYSIRDIKGIILEVFLPIVFVVLGLVLLTQFSVYNDQSSRLLGFNHYKSKQNIMYYNGTQSYTSFPYNFMSDSNKRFENANLKYYNIDNVYDFDYELYKKRKVDPFRMGSYYTEDLSEFKYLPTNFSLTYIFANSTAFQSSPTFGSEFSKAYLSNFNNIPKYYDYKVYNHPLPLTKKQENLAQNAGSFYIALIFAIGMAFIPTGLVTFIVKERENNIKHQHLVSGVSIPAYWASAFAWDIIKYFIPGIITPLLIKAFDLKTLSEPTSVYNAVWALFALFGFAVCPYTYAVSFMFKSYSIAQFFVFLLNLIVGVIGAFAVWVLIVITDVTRDVANVLVYPFRIVSPIFCLSFGLMTVGNRDAYQLAYGLDSEPGAFDWDITGANLFFMFLHFSVGSIVVLTIEWLSTVTFFRNLMAARDSGPSEYKPDDDVEKMKEEARSTSPNDVAVKVSGLRKVYGNLFNKSDVKVAMQEVSFVVPRQQAFALLGVNGAGKTTCFRILTGEYGPTSGEAYINGCNVVTDLSKARYNIGYCPQFDALSEVLTPVEHLRLYARIKGIPKNLINTFVDKQITDMGLTKYVKVRAGNLSGGNKRKLSVAIATIGNPPVVFLDEPSAGMDPNARKNMWEVVNRIKRQKCSIILTTHSMDEAESLCNTMAIMVAGRFKCYGTATHIKNKYSSGYEFLLKVLFPTPEEIENLVKYIANFVNGGYIPQHMILQALQHMNVGYLFESIAEHESGGHLHEELKENSKLDAKSLCEWVLLESIGNNIYSWLVQEFKDIRLIEHYGSYYKFKLEKTNNITIGALFGKIEEVKNQLKINEYSLSQTTLEQIFNMFASETEGAKSKKRFSGQFTAST</sequence>
<dbReference type="PROSITE" id="PS50893">
    <property type="entry name" value="ABC_TRANSPORTER_2"/>
    <property type="match status" value="2"/>
</dbReference>
<dbReference type="EMBL" id="MPUH01000647">
    <property type="protein sequence ID" value="OMJ76158.1"/>
    <property type="molecule type" value="Genomic_DNA"/>
</dbReference>
<feature type="transmembrane region" description="Helical" evidence="11">
    <location>
        <begin position="339"/>
        <end position="366"/>
    </location>
</feature>
<feature type="transmembrane region" description="Helical" evidence="11">
    <location>
        <begin position="294"/>
        <end position="318"/>
    </location>
</feature>
<evidence type="ECO:0000256" key="5">
    <source>
        <dbReference type="ARBA" id="ARBA00022737"/>
    </source>
</evidence>
<feature type="transmembrane region" description="Helical" evidence="11">
    <location>
        <begin position="1326"/>
        <end position="1346"/>
    </location>
</feature>
<evidence type="ECO:0000256" key="2">
    <source>
        <dbReference type="ARBA" id="ARBA00008869"/>
    </source>
</evidence>
<dbReference type="CDD" id="cd03263">
    <property type="entry name" value="ABC_subfamily_A"/>
    <property type="match status" value="2"/>
</dbReference>
<keyword evidence="14" id="KW-1185">Reference proteome</keyword>
<keyword evidence="6" id="KW-0547">Nucleotide-binding</keyword>
<evidence type="ECO:0000256" key="4">
    <source>
        <dbReference type="ARBA" id="ARBA00022692"/>
    </source>
</evidence>
<dbReference type="InterPro" id="IPR003593">
    <property type="entry name" value="AAA+_ATPase"/>
</dbReference>
<dbReference type="FunFam" id="3.40.50.300:FF:000298">
    <property type="entry name" value="ATP-binding cassette sub-family A member 12"/>
    <property type="match status" value="1"/>
</dbReference>
<dbReference type="GO" id="GO:0140359">
    <property type="term" value="F:ABC-type transporter activity"/>
    <property type="evidence" value="ECO:0007669"/>
    <property type="project" value="InterPro"/>
</dbReference>
<dbReference type="Pfam" id="PF12698">
    <property type="entry name" value="ABC2_membrane_3"/>
    <property type="match status" value="2"/>
</dbReference>
<dbReference type="Gene3D" id="3.40.50.300">
    <property type="entry name" value="P-loop containing nucleotide triphosphate hydrolases"/>
    <property type="match status" value="2"/>
</dbReference>
<comment type="similarity">
    <text evidence="2">Belongs to the ABC transporter superfamily. ABCA family.</text>
</comment>
<dbReference type="SUPFAM" id="SSF52540">
    <property type="entry name" value="P-loop containing nucleoside triphosphate hydrolases"/>
    <property type="match status" value="2"/>
</dbReference>
<dbReference type="SMART" id="SM00382">
    <property type="entry name" value="AAA"/>
    <property type="match status" value="2"/>
</dbReference>
<feature type="transmembrane region" description="Helical" evidence="11">
    <location>
        <begin position="956"/>
        <end position="976"/>
    </location>
</feature>
<dbReference type="Pfam" id="PF00005">
    <property type="entry name" value="ABC_tran"/>
    <property type="match status" value="2"/>
</dbReference>
<dbReference type="InterPro" id="IPR026082">
    <property type="entry name" value="ABCA"/>
</dbReference>
<feature type="transmembrane region" description="Helical" evidence="11">
    <location>
        <begin position="466"/>
        <end position="488"/>
    </location>
</feature>
<dbReference type="Proteomes" id="UP000187209">
    <property type="component" value="Unassembled WGS sequence"/>
</dbReference>
<name>A0A1R2BHC0_9CILI</name>
<evidence type="ECO:0000256" key="11">
    <source>
        <dbReference type="SAM" id="Phobius"/>
    </source>
</evidence>
<dbReference type="InterPro" id="IPR003439">
    <property type="entry name" value="ABC_transporter-like_ATP-bd"/>
</dbReference>
<comment type="caution">
    <text evidence="13">The sequence shown here is derived from an EMBL/GenBank/DDBJ whole genome shotgun (WGS) entry which is preliminary data.</text>
</comment>
<keyword evidence="9 11" id="KW-0472">Membrane</keyword>
<feature type="transmembrane region" description="Helical" evidence="11">
    <location>
        <begin position="1128"/>
        <end position="1152"/>
    </location>
</feature>
<evidence type="ECO:0000256" key="9">
    <source>
        <dbReference type="ARBA" id="ARBA00023136"/>
    </source>
</evidence>
<evidence type="ECO:0000256" key="7">
    <source>
        <dbReference type="ARBA" id="ARBA00022840"/>
    </source>
</evidence>
<dbReference type="InterPro" id="IPR017871">
    <property type="entry name" value="ABC_transporter-like_CS"/>
</dbReference>
<evidence type="ECO:0000256" key="8">
    <source>
        <dbReference type="ARBA" id="ARBA00022989"/>
    </source>
</evidence>
<keyword evidence="3" id="KW-0813">Transport</keyword>